<name>A0A380Z9P7_9BACE</name>
<reference evidence="2 6" key="2">
    <citation type="submission" date="2018-08" db="EMBL/GenBank/DDBJ databases">
        <title>A genome reference for cultivated species of the human gut microbiota.</title>
        <authorList>
            <person name="Zou Y."/>
            <person name="Xue W."/>
            <person name="Luo G."/>
        </authorList>
    </citation>
    <scope>NUCLEOTIDE SEQUENCE [LARGE SCALE GENOMIC DNA]</scope>
    <source>
        <strain evidence="2 6">AM26-26AC</strain>
    </source>
</reference>
<dbReference type="GO" id="GO:0016788">
    <property type="term" value="F:hydrolase activity, acting on ester bonds"/>
    <property type="evidence" value="ECO:0007669"/>
    <property type="project" value="InterPro"/>
</dbReference>
<dbReference type="Pfam" id="PF01026">
    <property type="entry name" value="TatD_DNase"/>
    <property type="match status" value="1"/>
</dbReference>
<dbReference type="InterPro" id="IPR001130">
    <property type="entry name" value="TatD-like"/>
</dbReference>
<evidence type="ECO:0000313" key="7">
    <source>
        <dbReference type="Proteomes" id="UP000291917"/>
    </source>
</evidence>
<keyword evidence="4" id="KW-0378">Hydrolase</keyword>
<dbReference type="GeneID" id="93069334"/>
<reference evidence="3 7" key="4">
    <citation type="journal article" date="2019" name="Science, e1252229">
        <title>Invertible promoters mediate bacterial phase variation, antibiotic resistance, and host adaptation in the gut.</title>
        <authorList>
            <person name="Jiang X."/>
            <person name="Hall A.B."/>
            <person name="Arthur T.D."/>
            <person name="Plichta D.R."/>
            <person name="Covington C.T."/>
            <person name="Poyet M."/>
            <person name="Crothers J."/>
            <person name="Moses P.L."/>
            <person name="Tolonen A.C."/>
            <person name="Vlamakis H."/>
            <person name="Alm E.J."/>
            <person name="Xavier R.J."/>
        </authorList>
    </citation>
    <scope>NUCLEOTIDE SEQUENCE [LARGE SCALE GENOMIC DNA]</scope>
    <source>
        <strain evidence="3">Bj_0095</strain>
        <strain evidence="7">bj_0095</strain>
    </source>
</reference>
<dbReference type="SUPFAM" id="SSF51556">
    <property type="entry name" value="Metallo-dependent hydrolases"/>
    <property type="match status" value="1"/>
</dbReference>
<organism evidence="4 5">
    <name type="scientific">Bacteroides eggerthii</name>
    <dbReference type="NCBI Taxonomy" id="28111"/>
    <lineage>
        <taxon>Bacteria</taxon>
        <taxon>Pseudomonadati</taxon>
        <taxon>Bacteroidota</taxon>
        <taxon>Bacteroidia</taxon>
        <taxon>Bacteroidales</taxon>
        <taxon>Bacteroidaceae</taxon>
        <taxon>Bacteroides</taxon>
    </lineage>
</organism>
<dbReference type="Proteomes" id="UP000283538">
    <property type="component" value="Unassembled WGS sequence"/>
</dbReference>
<accession>A0A380Z9P7</accession>
<dbReference type="PANTHER" id="PTHR46124:SF2">
    <property type="entry name" value="D-AMINOACYL-TRNA DEACYLASE"/>
    <property type="match status" value="1"/>
</dbReference>
<reference evidence="1 8" key="3">
    <citation type="journal article" date="2019" name="Nat. Med.">
        <title>A library of human gut bacterial isolates paired with longitudinal multiomics data enables mechanistic microbiome research.</title>
        <authorList>
            <person name="Poyet M."/>
            <person name="Groussin M."/>
            <person name="Gibbons S.M."/>
            <person name="Avila-Pacheco J."/>
            <person name="Jiang X."/>
            <person name="Kearney S.M."/>
            <person name="Perrotta A.R."/>
            <person name="Berdy B."/>
            <person name="Zhao S."/>
            <person name="Lieberman T.D."/>
            <person name="Swanson P.K."/>
            <person name="Smith M."/>
            <person name="Roesemann S."/>
            <person name="Alexander J.E."/>
            <person name="Rich S.A."/>
            <person name="Livny J."/>
            <person name="Vlamakis H."/>
            <person name="Clish C."/>
            <person name="Bullock K."/>
            <person name="Deik A."/>
            <person name="Scott J."/>
            <person name="Pierce K.A."/>
            <person name="Xavier R.J."/>
            <person name="Alm E.J."/>
        </authorList>
    </citation>
    <scope>NUCLEOTIDE SEQUENCE [LARGE SCALE GENOMIC DNA]</scope>
    <source>
        <strain evidence="1 8">BIOML-A1</strain>
    </source>
</reference>
<dbReference type="EMBL" id="VVZX01000009">
    <property type="protein sequence ID" value="KAA5274329.1"/>
    <property type="molecule type" value="Genomic_DNA"/>
</dbReference>
<evidence type="ECO:0000313" key="2">
    <source>
        <dbReference type="EMBL" id="RHF08904.1"/>
    </source>
</evidence>
<dbReference type="RefSeq" id="WP_004291771.1">
    <property type="nucleotide sequence ID" value="NZ_CABKNQ010000017.1"/>
</dbReference>
<evidence type="ECO:0000313" key="6">
    <source>
        <dbReference type="Proteomes" id="UP000283538"/>
    </source>
</evidence>
<dbReference type="Proteomes" id="UP000254424">
    <property type="component" value="Unassembled WGS sequence"/>
</dbReference>
<dbReference type="STRING" id="483216.BACEGG_03273"/>
<evidence type="ECO:0000313" key="4">
    <source>
        <dbReference type="EMBL" id="SUV43190.1"/>
    </source>
</evidence>
<sequence length="215" mass="24411">MKRPVDIHTHRLPRIPGTAIVNCYPDVFAPKEGEWYSVGIHPWYVPAAITSNVRCEMNVLSSLIGHPQVLAIGEAGLDKLADAPIAVQIEVFEYQAQLSVELGKPLVIHLVKAVEELLKLKQRLQPANPWIIHGFRGKPALAQDYVRHGFYLSFGEKYQEESLRTVPAGRLLLETDESGVPIMELYRRASEVRGIPLDRFMEDMQENIDKVFFKR</sequence>
<evidence type="ECO:0000313" key="8">
    <source>
        <dbReference type="Proteomes" id="UP000335496"/>
    </source>
</evidence>
<dbReference type="EC" id="3.1.21.-" evidence="4"/>
<dbReference type="EMBL" id="QSLA01000008">
    <property type="protein sequence ID" value="RHF08904.1"/>
    <property type="molecule type" value="Genomic_DNA"/>
</dbReference>
<evidence type="ECO:0000313" key="1">
    <source>
        <dbReference type="EMBL" id="KAA5274329.1"/>
    </source>
</evidence>
<keyword evidence="8" id="KW-1185">Reference proteome</keyword>
<gene>
    <name evidence="4" type="primary">ycfH_1</name>
    <name evidence="2" type="ORF">DW701_08585</name>
    <name evidence="3" type="ORF">EAJ03_07905</name>
    <name evidence="1" type="ORF">F2Z23_08590</name>
    <name evidence="4" type="ORF">NCTC11155_02581</name>
</gene>
<dbReference type="EMBL" id="RCXL01000009">
    <property type="protein sequence ID" value="RYT75121.1"/>
    <property type="molecule type" value="Genomic_DNA"/>
</dbReference>
<dbReference type="Gene3D" id="3.20.20.140">
    <property type="entry name" value="Metal-dependent hydrolases"/>
    <property type="match status" value="1"/>
</dbReference>
<dbReference type="EMBL" id="UFSX01000002">
    <property type="protein sequence ID" value="SUV43190.1"/>
    <property type="molecule type" value="Genomic_DNA"/>
</dbReference>
<dbReference type="InterPro" id="IPR032466">
    <property type="entry name" value="Metal_Hydrolase"/>
</dbReference>
<dbReference type="AlphaFoldDB" id="A0A380Z9P7"/>
<dbReference type="OrthoDB" id="664222at2"/>
<dbReference type="Proteomes" id="UP000335496">
    <property type="component" value="Unassembled WGS sequence"/>
</dbReference>
<evidence type="ECO:0000313" key="3">
    <source>
        <dbReference type="EMBL" id="RYT75121.1"/>
    </source>
</evidence>
<dbReference type="Proteomes" id="UP000291917">
    <property type="component" value="Unassembled WGS sequence"/>
</dbReference>
<reference evidence="4 5" key="1">
    <citation type="submission" date="2018-06" db="EMBL/GenBank/DDBJ databases">
        <authorList>
            <consortium name="Pathogen Informatics"/>
            <person name="Doyle S."/>
        </authorList>
    </citation>
    <scope>NUCLEOTIDE SEQUENCE [LARGE SCALE GENOMIC DNA]</scope>
    <source>
        <strain evidence="4 5">NCTC11155</strain>
    </source>
</reference>
<protein>
    <submittedName>
        <fullName evidence="1">TatD family deoxyribonuclease</fullName>
    </submittedName>
    <submittedName>
        <fullName evidence="4">TatD-related deoxyribonuclease</fullName>
        <ecNumber evidence="4">3.1.21.-</ecNumber>
    </submittedName>
</protein>
<evidence type="ECO:0000313" key="5">
    <source>
        <dbReference type="Proteomes" id="UP000254424"/>
    </source>
</evidence>
<proteinExistence type="predicted"/>
<dbReference type="PANTHER" id="PTHR46124">
    <property type="entry name" value="D-AMINOACYL-TRNA DEACYLASE"/>
    <property type="match status" value="1"/>
</dbReference>